<feature type="transmembrane region" description="Helical" evidence="9">
    <location>
        <begin position="339"/>
        <end position="358"/>
    </location>
</feature>
<keyword evidence="4" id="KW-0997">Cell inner membrane</keyword>
<evidence type="ECO:0000256" key="1">
    <source>
        <dbReference type="ARBA" id="ARBA00004429"/>
    </source>
</evidence>
<feature type="transmembrane region" description="Helical" evidence="9">
    <location>
        <begin position="119"/>
        <end position="139"/>
    </location>
</feature>
<accession>A0A2T7UI45</accession>
<keyword evidence="3" id="KW-1003">Cell membrane</keyword>
<dbReference type="STRING" id="1293045.H663_17845"/>
<feature type="transmembrane region" description="Helical" evidence="9">
    <location>
        <begin position="272"/>
        <end position="290"/>
    </location>
</feature>
<dbReference type="OrthoDB" id="9794165at2"/>
<organism evidence="10 11">
    <name type="scientific">Limnohabitans planktonicus II-D5</name>
    <dbReference type="NCBI Taxonomy" id="1293045"/>
    <lineage>
        <taxon>Bacteria</taxon>
        <taxon>Pseudomonadati</taxon>
        <taxon>Pseudomonadota</taxon>
        <taxon>Betaproteobacteria</taxon>
        <taxon>Burkholderiales</taxon>
        <taxon>Comamonadaceae</taxon>
        <taxon>Limnohabitans</taxon>
    </lineage>
</organism>
<dbReference type="RefSeq" id="WP_053175941.1">
    <property type="nucleotide sequence ID" value="NZ_LFYT02000002.1"/>
</dbReference>
<dbReference type="InterPro" id="IPR007272">
    <property type="entry name" value="Sulf_transp_TsuA/YedE"/>
</dbReference>
<gene>
    <name evidence="10" type="ORF">H663_002625</name>
</gene>
<evidence type="ECO:0000256" key="3">
    <source>
        <dbReference type="ARBA" id="ARBA00022475"/>
    </source>
</evidence>
<feature type="transmembrane region" description="Helical" evidence="9">
    <location>
        <begin position="205"/>
        <end position="227"/>
    </location>
</feature>
<evidence type="ECO:0000256" key="2">
    <source>
        <dbReference type="ARBA" id="ARBA00022448"/>
    </source>
</evidence>
<proteinExistence type="inferred from homology"/>
<keyword evidence="2" id="KW-0813">Transport</keyword>
<dbReference type="Proteomes" id="UP000037507">
    <property type="component" value="Unassembled WGS sequence"/>
</dbReference>
<comment type="similarity">
    <text evidence="8">Belongs to the TsuA/YedE (TC 9.B.102) family.</text>
</comment>
<sequence>MAALQAQSLEVTAVTLLLGLMMGGVLHRSHFCTMGALSDWVIMGDTTRLRQWVLAISLAVLGVGALSGWGAISPLNTVYAADRLPWLSYGLGGTMFGVGMVLASGCASKALVRLGAGNLKSLVVLMVMGISALATMRGLPAVWRVQYLDPVALALPHGAFVGQTLAWWTGWALPLSWAVAAGLIGLSLGLWVLKESAFRQSSNLWAGLGVGALVVAMWWVSGVLGFVPEHPQTLEPVFLGTASGRMESMSFTAPVAMWGDAFMYFSDGSKRLTTGMVLALGVMLGTFVSAQLDGSFRWEGFSQTGDLALHLLGGTLMGVGGVLALGCTIGQGLSGLSTLSWGSFVAVAGIVMGAWLALKWQLYRAERLA</sequence>
<feature type="transmembrane region" description="Helical" evidence="9">
    <location>
        <begin position="84"/>
        <end position="107"/>
    </location>
</feature>
<dbReference type="AlphaFoldDB" id="A0A2T7UI45"/>
<comment type="caution">
    <text evidence="10">The sequence shown here is derived from an EMBL/GenBank/DDBJ whole genome shotgun (WGS) entry which is preliminary data.</text>
</comment>
<keyword evidence="7 9" id="KW-0472">Membrane</keyword>
<evidence type="ECO:0000256" key="6">
    <source>
        <dbReference type="ARBA" id="ARBA00022989"/>
    </source>
</evidence>
<feature type="transmembrane region" description="Helical" evidence="9">
    <location>
        <begin position="311"/>
        <end position="333"/>
    </location>
</feature>
<dbReference type="PANTHER" id="PTHR30574:SF1">
    <property type="entry name" value="SULPHUR TRANSPORT DOMAIN-CONTAINING PROTEIN"/>
    <property type="match status" value="1"/>
</dbReference>
<evidence type="ECO:0000256" key="8">
    <source>
        <dbReference type="ARBA" id="ARBA00035655"/>
    </source>
</evidence>
<keyword evidence="6 9" id="KW-1133">Transmembrane helix</keyword>
<evidence type="ECO:0000313" key="11">
    <source>
        <dbReference type="Proteomes" id="UP000037507"/>
    </source>
</evidence>
<keyword evidence="11" id="KW-1185">Reference proteome</keyword>
<feature type="transmembrane region" description="Helical" evidence="9">
    <location>
        <begin position="12"/>
        <end position="31"/>
    </location>
</feature>
<evidence type="ECO:0000313" key="10">
    <source>
        <dbReference type="EMBL" id="PVE44352.1"/>
    </source>
</evidence>
<dbReference type="EMBL" id="LFYT02000002">
    <property type="protein sequence ID" value="PVE44352.1"/>
    <property type="molecule type" value="Genomic_DNA"/>
</dbReference>
<evidence type="ECO:0000256" key="7">
    <source>
        <dbReference type="ARBA" id="ARBA00023136"/>
    </source>
</evidence>
<evidence type="ECO:0000256" key="5">
    <source>
        <dbReference type="ARBA" id="ARBA00022692"/>
    </source>
</evidence>
<keyword evidence="5 9" id="KW-0812">Transmembrane</keyword>
<evidence type="ECO:0000256" key="4">
    <source>
        <dbReference type="ARBA" id="ARBA00022519"/>
    </source>
</evidence>
<evidence type="ECO:0000256" key="9">
    <source>
        <dbReference type="SAM" id="Phobius"/>
    </source>
</evidence>
<protein>
    <submittedName>
        <fullName evidence="10">Transporter</fullName>
    </submittedName>
</protein>
<dbReference type="GO" id="GO:0005886">
    <property type="term" value="C:plasma membrane"/>
    <property type="evidence" value="ECO:0007669"/>
    <property type="project" value="UniProtKB-SubCell"/>
</dbReference>
<dbReference type="PANTHER" id="PTHR30574">
    <property type="entry name" value="INNER MEMBRANE PROTEIN YEDE"/>
    <property type="match status" value="1"/>
</dbReference>
<comment type="subcellular location">
    <subcellularLocation>
        <location evidence="1">Cell inner membrane</location>
        <topology evidence="1">Multi-pass membrane protein</topology>
    </subcellularLocation>
</comment>
<dbReference type="Pfam" id="PF04143">
    <property type="entry name" value="Sulf_transp"/>
    <property type="match status" value="1"/>
</dbReference>
<feature type="transmembrane region" description="Helical" evidence="9">
    <location>
        <begin position="52"/>
        <end position="72"/>
    </location>
</feature>
<feature type="transmembrane region" description="Helical" evidence="9">
    <location>
        <begin position="171"/>
        <end position="193"/>
    </location>
</feature>
<reference evidence="10" key="1">
    <citation type="submission" date="2017-04" db="EMBL/GenBank/DDBJ databases">
        <title>Unexpected and diverse lifestyles within the genus Limnohabitans.</title>
        <authorList>
            <person name="Kasalicky V."/>
            <person name="Mehrshad M."/>
            <person name="Andrei S.-A."/>
            <person name="Salcher M."/>
            <person name="Kratochvilova H."/>
            <person name="Simek K."/>
            <person name="Ghai R."/>
        </authorList>
    </citation>
    <scope>NUCLEOTIDE SEQUENCE [LARGE SCALE GENOMIC DNA]</scope>
    <source>
        <strain evidence="10">II-D5</strain>
    </source>
</reference>
<name>A0A2T7UI45_9BURK</name>